<keyword evidence="5 8" id="KW-0560">Oxidoreductase</keyword>
<dbReference type="Pfam" id="PF20510">
    <property type="entry name" value="HgmA_N"/>
    <property type="match status" value="1"/>
</dbReference>
<accession>A0A3B1E8I8</accession>
<evidence type="ECO:0000313" key="8">
    <source>
        <dbReference type="EMBL" id="VAX41427.1"/>
    </source>
</evidence>
<evidence type="ECO:0000256" key="3">
    <source>
        <dbReference type="ARBA" id="ARBA00022723"/>
    </source>
</evidence>
<dbReference type="AlphaFoldDB" id="A0A3B1E8I8"/>
<evidence type="ECO:0000256" key="6">
    <source>
        <dbReference type="ARBA" id="ARBA00023004"/>
    </source>
</evidence>
<dbReference type="GO" id="GO:0004411">
    <property type="term" value="F:homogentisate 1,2-dioxygenase activity"/>
    <property type="evidence" value="ECO:0007669"/>
    <property type="project" value="UniProtKB-EC"/>
</dbReference>
<evidence type="ECO:0000256" key="4">
    <source>
        <dbReference type="ARBA" id="ARBA00022964"/>
    </source>
</evidence>
<name>A0A3B1E8I8_9ZZZZ</name>
<comment type="cofactor">
    <cofactor evidence="1">
        <name>Fe cation</name>
        <dbReference type="ChEBI" id="CHEBI:24875"/>
    </cofactor>
</comment>
<evidence type="ECO:0000256" key="1">
    <source>
        <dbReference type="ARBA" id="ARBA00001962"/>
    </source>
</evidence>
<keyword evidence="6" id="KW-0408">Iron</keyword>
<dbReference type="EC" id="1.13.11.5" evidence="8"/>
<dbReference type="GO" id="GO:0006570">
    <property type="term" value="P:tyrosine metabolic process"/>
    <property type="evidence" value="ECO:0007669"/>
    <property type="project" value="InterPro"/>
</dbReference>
<keyword evidence="3" id="KW-0479">Metal-binding</keyword>
<evidence type="ECO:0000256" key="5">
    <source>
        <dbReference type="ARBA" id="ARBA00023002"/>
    </source>
</evidence>
<feature type="domain" description="Homogentisate 1,2-dioxygenase N-terminal" evidence="7">
    <location>
        <begin position="104"/>
        <end position="253"/>
    </location>
</feature>
<dbReference type="InterPro" id="IPR014710">
    <property type="entry name" value="RmlC-like_jellyroll"/>
</dbReference>
<dbReference type="GO" id="GO:0005737">
    <property type="term" value="C:cytoplasm"/>
    <property type="evidence" value="ECO:0007669"/>
    <property type="project" value="TreeGrafter"/>
</dbReference>
<comment type="similarity">
    <text evidence="2">Belongs to the homogentisate dioxygenase family.</text>
</comment>
<sequence length="390" mass="44431">MPYYRTLGKIPRKRHTVFRQPDGELYAEHLMGTMGFSGPSSLLYHVRPPTQVLATKRIRAVELQVEPEPKLSMRHFHLKNLPAKKSATLDRTPLLFNAAMTISLACPQETDDFFYRNGQADELIFIDEGSGNLETEFGTLQYQRGDYIVIPRGVLHRFQIDNNQTGNESTRMLVVESESNIRFPSRYLTDEGQLMEHAPICERDIRAPEELPLHDEKGEFKIILKQNNILTELTLDHHPLDVVGWDGCYYPWALSIHDFEPITGSLHQPPPVHQTFQTDQFVVCSFVPRIFDFHPDAIPAPYNHSNLMSDEVIFYANDNFMSRSGIARESMTLHPAGIPHGPHPGRAEASIGKKETKELAVMVDTFAPLNVAQVALDVEDPNYERSWVEE</sequence>
<evidence type="ECO:0000256" key="2">
    <source>
        <dbReference type="ARBA" id="ARBA00007757"/>
    </source>
</evidence>
<evidence type="ECO:0000259" key="7">
    <source>
        <dbReference type="Pfam" id="PF20510"/>
    </source>
</evidence>
<dbReference type="PANTHER" id="PTHR11056:SF0">
    <property type="entry name" value="HOMOGENTISATE 1,2-DIOXYGENASE"/>
    <property type="match status" value="1"/>
</dbReference>
<dbReference type="GO" id="GO:0006559">
    <property type="term" value="P:L-phenylalanine catabolic process"/>
    <property type="evidence" value="ECO:0007669"/>
    <property type="project" value="InterPro"/>
</dbReference>
<protein>
    <submittedName>
        <fullName evidence="8">Homogentisate 1,2-dioxygenase</fullName>
        <ecNumber evidence="8">1.13.11.5</ecNumber>
    </submittedName>
</protein>
<dbReference type="InterPro" id="IPR005708">
    <property type="entry name" value="Homogentis_dOase"/>
</dbReference>
<dbReference type="Gene3D" id="2.60.120.10">
    <property type="entry name" value="Jelly Rolls"/>
    <property type="match status" value="1"/>
</dbReference>
<organism evidence="8">
    <name type="scientific">hydrothermal vent metagenome</name>
    <dbReference type="NCBI Taxonomy" id="652676"/>
    <lineage>
        <taxon>unclassified sequences</taxon>
        <taxon>metagenomes</taxon>
        <taxon>ecological metagenomes</taxon>
    </lineage>
</organism>
<dbReference type="EMBL" id="UOGL01000542">
    <property type="protein sequence ID" value="VAX41427.1"/>
    <property type="molecule type" value="Genomic_DNA"/>
</dbReference>
<reference evidence="8" key="1">
    <citation type="submission" date="2018-06" db="EMBL/GenBank/DDBJ databases">
        <authorList>
            <person name="Zhirakovskaya E."/>
        </authorList>
    </citation>
    <scope>NUCLEOTIDE SEQUENCE</scope>
</reference>
<dbReference type="PANTHER" id="PTHR11056">
    <property type="entry name" value="HOMOGENTISATE 1,2-DIOXYGENASE"/>
    <property type="match status" value="1"/>
</dbReference>
<dbReference type="GO" id="GO:0046872">
    <property type="term" value="F:metal ion binding"/>
    <property type="evidence" value="ECO:0007669"/>
    <property type="project" value="UniProtKB-KW"/>
</dbReference>
<dbReference type="SUPFAM" id="SSF51182">
    <property type="entry name" value="RmlC-like cupins"/>
    <property type="match status" value="1"/>
</dbReference>
<dbReference type="InterPro" id="IPR046452">
    <property type="entry name" value="HgmA_N"/>
</dbReference>
<dbReference type="InterPro" id="IPR011051">
    <property type="entry name" value="RmlC_Cupin_sf"/>
</dbReference>
<keyword evidence="4 8" id="KW-0223">Dioxygenase</keyword>
<gene>
    <name evidence="8" type="ORF">MNBD_PLANCTO02-1835</name>
</gene>
<proteinExistence type="inferred from homology"/>